<protein>
    <submittedName>
        <fullName evidence="1">Uncharacterized protein</fullName>
    </submittedName>
</protein>
<organism evidence="1 2">
    <name type="scientific">Vibrio maritimus</name>
    <dbReference type="NCBI Taxonomy" id="990268"/>
    <lineage>
        <taxon>Bacteria</taxon>
        <taxon>Pseudomonadati</taxon>
        <taxon>Pseudomonadota</taxon>
        <taxon>Gammaproteobacteria</taxon>
        <taxon>Vibrionales</taxon>
        <taxon>Vibrionaceae</taxon>
        <taxon>Vibrio</taxon>
    </lineage>
</organism>
<reference evidence="1 2" key="1">
    <citation type="submission" date="2014-09" db="EMBL/GenBank/DDBJ databases">
        <title>Vibrio maritimus JCM 19235. (C45) whole genome shotgun sequence.</title>
        <authorList>
            <person name="Sawabe T."/>
            <person name="Meirelles P."/>
            <person name="Nakanishi M."/>
            <person name="Sayaka M."/>
            <person name="Hattori M."/>
            <person name="Ohkuma M."/>
        </authorList>
    </citation>
    <scope>NUCLEOTIDE SEQUENCE [LARGE SCALE GENOMIC DNA]</scope>
    <source>
        <strain evidence="2">JCM19235</strain>
    </source>
</reference>
<dbReference type="EMBL" id="BBMR01000017">
    <property type="protein sequence ID" value="GAL22985.1"/>
    <property type="molecule type" value="Genomic_DNA"/>
</dbReference>
<name>A0A090S5M6_9VIBR</name>
<dbReference type="AlphaFoldDB" id="A0A090S5M6"/>
<dbReference type="Proteomes" id="UP000029228">
    <property type="component" value="Unassembled WGS sequence"/>
</dbReference>
<dbReference type="STRING" id="990268.JCM19235_1286"/>
<proteinExistence type="predicted"/>
<keyword evidence="2" id="KW-1185">Reference proteome</keyword>
<sequence length="87" mass="10338">MNCENIVHLQLRGYSFDEAKRIDTLGIQHTDFDALDRYEEEQDQLKEHQADLEERGFYHGTDCPVVNARIEAQEAFDDKYAMYMNEY</sequence>
<accession>A0A090S5M6</accession>
<comment type="caution">
    <text evidence="1">The sequence shown here is derived from an EMBL/GenBank/DDBJ whole genome shotgun (WGS) entry which is preliminary data.</text>
</comment>
<evidence type="ECO:0000313" key="1">
    <source>
        <dbReference type="EMBL" id="GAL22985.1"/>
    </source>
</evidence>
<evidence type="ECO:0000313" key="2">
    <source>
        <dbReference type="Proteomes" id="UP000029228"/>
    </source>
</evidence>
<gene>
    <name evidence="1" type="ORF">JCM19235_1286</name>
</gene>